<protein>
    <submittedName>
        <fullName evidence="2">Beta-carotene 15,15'-monooxygenase</fullName>
    </submittedName>
</protein>
<dbReference type="KEGG" id="arep:ID810_02230"/>
<feature type="transmembrane region" description="Helical" evidence="1">
    <location>
        <begin position="265"/>
        <end position="284"/>
    </location>
</feature>
<evidence type="ECO:0000313" key="2">
    <source>
        <dbReference type="EMBL" id="QPL06499.1"/>
    </source>
</evidence>
<name>A0A7T0LMI6_9ACTO</name>
<keyword evidence="1" id="KW-0472">Membrane</keyword>
<dbReference type="RefSeq" id="WP_166856456.1">
    <property type="nucleotide sequence ID" value="NZ_CP063989.1"/>
</dbReference>
<feature type="transmembrane region" description="Helical" evidence="1">
    <location>
        <begin position="341"/>
        <end position="358"/>
    </location>
</feature>
<dbReference type="EMBL" id="CP063989">
    <property type="protein sequence ID" value="QPL06499.1"/>
    <property type="molecule type" value="Genomic_DNA"/>
</dbReference>
<organism evidence="2 3">
    <name type="scientific">Actinomyces respiraculi</name>
    <dbReference type="NCBI Taxonomy" id="2744574"/>
    <lineage>
        <taxon>Bacteria</taxon>
        <taxon>Bacillati</taxon>
        <taxon>Actinomycetota</taxon>
        <taxon>Actinomycetes</taxon>
        <taxon>Actinomycetales</taxon>
        <taxon>Actinomycetaceae</taxon>
        <taxon>Actinomyces</taxon>
    </lineage>
</organism>
<feature type="transmembrane region" description="Helical" evidence="1">
    <location>
        <begin position="64"/>
        <end position="83"/>
    </location>
</feature>
<reference evidence="2 3" key="1">
    <citation type="submission" date="2020-11" db="EMBL/GenBank/DDBJ databases">
        <title>Actinomyces sp. ZJ750.</title>
        <authorList>
            <person name="Zhou J."/>
        </authorList>
    </citation>
    <scope>NUCLEOTIDE SEQUENCE [LARGE SCALE GENOMIC DNA]</scope>
    <source>
        <strain evidence="2 3">ZJ750</strain>
    </source>
</reference>
<keyword evidence="1" id="KW-0812">Transmembrane</keyword>
<dbReference type="InterPro" id="IPR046671">
    <property type="entry name" value="DUF6541"/>
</dbReference>
<sequence length="693" mass="69717">MTVAVVFGAFAWGLLLLLAPGWLIARAGGLRGVAAASVATGLSCAVIGVAELGVSAAGLPWGRVGWVTITVLSAVSAALLLGLRRLLPGPRGTLGADAVAGAPAPSRVRSHPGRDRLILLGGLALAVGLGAGGLWWGTGGLATPPQAFDAVFHLAAVQTIREGGDASSLGGLADLYQGRRVYYPTVWHGAAALLPGTASLASNVLVIIVGAVSWPLGVVGLIDACCVGARTPVAGGARVGVTAAGGPGSGDAVAAPGSAAGRARALTLAAGALAAAATSALAVTLTTLAVWPYALSLVCLPGVLALAHTLTSAAGWRPRLVVGLLAAGAAAGAVAAHGGAVFNLLVLLAALAVSWVARLLRAGGARRRRVLSVLVLALAAGAAGAWVMRAPLASVLGYERDGGSALATLAQSLMDTPQYGPLTWHGLPVGIGLLALAAVAVHRRGREMRLHLVTWVLTLGLVVLTGGPQWPGRALGAVWYLQKARVQPLVVIALLVLAGHGLHLLLTRWCGQDGPRARRRTTALVGAVAATALLAAPLHAQLAGSIHDDERIAYGTLVTEAELAAQGELAALLPPGAVVVAAPSLGGTYLWIEHGVAVVYRTRVQPAADSPELRLADAPAVLEPGSQACAALEELGADYYLSVTRNPSGLEHGSAPLRWDADLAHWPSEGMESVGTVATPTGSLTLNRIIGCG</sequence>
<feature type="transmembrane region" description="Helical" evidence="1">
    <location>
        <begin position="6"/>
        <end position="25"/>
    </location>
</feature>
<dbReference type="AlphaFoldDB" id="A0A7T0LMI6"/>
<feature type="transmembrane region" description="Helical" evidence="1">
    <location>
        <begin position="370"/>
        <end position="388"/>
    </location>
</feature>
<proteinExistence type="predicted"/>
<gene>
    <name evidence="2" type="ORF">ID810_02230</name>
</gene>
<feature type="transmembrane region" description="Helical" evidence="1">
    <location>
        <begin position="200"/>
        <end position="222"/>
    </location>
</feature>
<dbReference type="Pfam" id="PF20176">
    <property type="entry name" value="DUF6541"/>
    <property type="match status" value="2"/>
</dbReference>
<dbReference type="GO" id="GO:0004497">
    <property type="term" value="F:monooxygenase activity"/>
    <property type="evidence" value="ECO:0007669"/>
    <property type="project" value="UniProtKB-KW"/>
</dbReference>
<feature type="transmembrane region" description="Helical" evidence="1">
    <location>
        <begin position="117"/>
        <end position="136"/>
    </location>
</feature>
<evidence type="ECO:0000256" key="1">
    <source>
        <dbReference type="SAM" id="Phobius"/>
    </source>
</evidence>
<keyword evidence="1" id="KW-1133">Transmembrane helix</keyword>
<feature type="transmembrane region" description="Helical" evidence="1">
    <location>
        <begin position="490"/>
        <end position="510"/>
    </location>
</feature>
<keyword evidence="2" id="KW-0560">Oxidoreductase</keyword>
<feature type="transmembrane region" description="Helical" evidence="1">
    <location>
        <begin position="452"/>
        <end position="470"/>
    </location>
</feature>
<evidence type="ECO:0000313" key="3">
    <source>
        <dbReference type="Proteomes" id="UP000594637"/>
    </source>
</evidence>
<accession>A0A7T0LMI6</accession>
<dbReference type="Proteomes" id="UP000594637">
    <property type="component" value="Chromosome"/>
</dbReference>
<feature type="transmembrane region" description="Helical" evidence="1">
    <location>
        <begin position="522"/>
        <end position="540"/>
    </location>
</feature>
<keyword evidence="2" id="KW-0503">Monooxygenase</keyword>
<feature type="transmembrane region" description="Helical" evidence="1">
    <location>
        <begin position="32"/>
        <end position="52"/>
    </location>
</feature>
<feature type="transmembrane region" description="Helical" evidence="1">
    <location>
        <begin position="422"/>
        <end position="440"/>
    </location>
</feature>
<keyword evidence="3" id="KW-1185">Reference proteome</keyword>